<gene>
    <name evidence="3" type="primary">dprA</name>
    <name evidence="3" type="ORF">ACFOU2_03425</name>
</gene>
<evidence type="ECO:0000259" key="2">
    <source>
        <dbReference type="Pfam" id="PF02481"/>
    </source>
</evidence>
<dbReference type="InterPro" id="IPR003488">
    <property type="entry name" value="DprA"/>
</dbReference>
<dbReference type="RefSeq" id="WP_377912196.1">
    <property type="nucleotide sequence ID" value="NZ_JBHRZT010000020.1"/>
</dbReference>
<proteinExistence type="inferred from homology"/>
<keyword evidence="4" id="KW-1185">Reference proteome</keyword>
<evidence type="ECO:0000313" key="3">
    <source>
        <dbReference type="EMBL" id="MFC3882586.1"/>
    </source>
</evidence>
<dbReference type="InterPro" id="IPR057666">
    <property type="entry name" value="DrpA_SLOG"/>
</dbReference>
<feature type="domain" description="Smf/DprA SLOG" evidence="2">
    <location>
        <begin position="82"/>
        <end position="290"/>
    </location>
</feature>
<evidence type="ECO:0000313" key="4">
    <source>
        <dbReference type="Proteomes" id="UP001595752"/>
    </source>
</evidence>
<comment type="similarity">
    <text evidence="1">Belongs to the DprA/Smf family.</text>
</comment>
<dbReference type="SUPFAM" id="SSF102405">
    <property type="entry name" value="MCP/YpsA-like"/>
    <property type="match status" value="1"/>
</dbReference>
<dbReference type="Pfam" id="PF02481">
    <property type="entry name" value="DNA_processg_A"/>
    <property type="match status" value="1"/>
</dbReference>
<dbReference type="PANTHER" id="PTHR43022">
    <property type="entry name" value="PROTEIN SMF"/>
    <property type="match status" value="1"/>
</dbReference>
<protein>
    <submittedName>
        <fullName evidence="3">DNA-processing protein DprA</fullName>
    </submittedName>
</protein>
<dbReference type="Proteomes" id="UP001595752">
    <property type="component" value="Unassembled WGS sequence"/>
</dbReference>
<dbReference type="EMBL" id="JBHRZT010000020">
    <property type="protein sequence ID" value="MFC3882586.1"/>
    <property type="molecule type" value="Genomic_DNA"/>
</dbReference>
<sequence>MNDEFKTRLIHLTHCRGVGWKSILKLLKYDPFLQNLYSLSSEKLQHILQLPIYHFNEFKKDLQTIPIQDILNKYTREQIYCISYFDEEYPSLLKTIYDPPWILYAKGNISILEHGKKISVVGTRDPSLYGYQSLQKILMPLLVDDWCIVSGLAIGIDSAAHRLAIESKCKTIAVLGSGFYHIYPKQNEQLAEDISRDHLLLSEYPPHQKPNRWAFPMRNRIISGLTRGTIIVQAKERSGSLITAEQAIQQGREVFAIPGPVLDERSAGTNRLIQQGAKLVLTAEDVLSELHVYVEYDNK</sequence>
<reference evidence="4" key="1">
    <citation type="journal article" date="2019" name="Int. J. Syst. Evol. Microbiol.">
        <title>The Global Catalogue of Microorganisms (GCM) 10K type strain sequencing project: providing services to taxonomists for standard genome sequencing and annotation.</title>
        <authorList>
            <consortium name="The Broad Institute Genomics Platform"/>
            <consortium name="The Broad Institute Genome Sequencing Center for Infectious Disease"/>
            <person name="Wu L."/>
            <person name="Ma J."/>
        </authorList>
    </citation>
    <scope>NUCLEOTIDE SEQUENCE [LARGE SCALE GENOMIC DNA]</scope>
    <source>
        <strain evidence="4">CCUG 61889</strain>
    </source>
</reference>
<dbReference type="PANTHER" id="PTHR43022:SF1">
    <property type="entry name" value="PROTEIN SMF"/>
    <property type="match status" value="1"/>
</dbReference>
<evidence type="ECO:0000256" key="1">
    <source>
        <dbReference type="ARBA" id="ARBA00006525"/>
    </source>
</evidence>
<dbReference type="NCBIfam" id="TIGR00732">
    <property type="entry name" value="dprA"/>
    <property type="match status" value="1"/>
</dbReference>
<organism evidence="3 4">
    <name type="scientific">Bacillus songklensis</name>
    <dbReference type="NCBI Taxonomy" id="1069116"/>
    <lineage>
        <taxon>Bacteria</taxon>
        <taxon>Bacillati</taxon>
        <taxon>Bacillota</taxon>
        <taxon>Bacilli</taxon>
        <taxon>Bacillales</taxon>
        <taxon>Bacillaceae</taxon>
        <taxon>Bacillus</taxon>
    </lineage>
</organism>
<accession>A0ABV8B094</accession>
<name>A0ABV8B094_9BACI</name>
<comment type="caution">
    <text evidence="3">The sequence shown here is derived from an EMBL/GenBank/DDBJ whole genome shotgun (WGS) entry which is preliminary data.</text>
</comment>
<dbReference type="Gene3D" id="3.40.50.450">
    <property type="match status" value="1"/>
</dbReference>